<dbReference type="Proteomes" id="UP000574332">
    <property type="component" value="Unassembled WGS sequence"/>
</dbReference>
<keyword evidence="2" id="KW-1185">Reference proteome</keyword>
<evidence type="ECO:0000313" key="2">
    <source>
        <dbReference type="Proteomes" id="UP000574332"/>
    </source>
</evidence>
<comment type="caution">
    <text evidence="1">The sequence shown here is derived from an EMBL/GenBank/DDBJ whole genome shotgun (WGS) entry which is preliminary data.</text>
</comment>
<dbReference type="InterPro" id="IPR002514">
    <property type="entry name" value="Transposase_8"/>
</dbReference>
<dbReference type="RefSeq" id="WP_068187385.1">
    <property type="nucleotide sequence ID" value="NZ_JACCCY010000001.1"/>
</dbReference>
<name>A0A8E1ZWA8_9PORP</name>
<dbReference type="Pfam" id="PF01527">
    <property type="entry name" value="HTH_Tnp_1"/>
    <property type="match status" value="1"/>
</dbReference>
<sequence>MGKRTHYTAEFKAKVAIAALKEQETLSELVHRFGVSAMTISKWKQEFLNGSSKVFEGARSAEKEDSEEEIQKLHATIGRLTVERDFLADACKRAGLKKK</sequence>
<dbReference type="Gene3D" id="1.10.10.10">
    <property type="entry name" value="Winged helix-like DNA-binding domain superfamily/Winged helix DNA-binding domain"/>
    <property type="match status" value="1"/>
</dbReference>
<accession>A0A8E1ZWA8</accession>
<dbReference type="EMBL" id="JACCCY010000001">
    <property type="protein sequence ID" value="NYI48672.1"/>
    <property type="molecule type" value="Genomic_DNA"/>
</dbReference>
<protein>
    <submittedName>
        <fullName evidence="1">Transposase</fullName>
    </submittedName>
</protein>
<dbReference type="InterPro" id="IPR036388">
    <property type="entry name" value="WH-like_DNA-bd_sf"/>
</dbReference>
<proteinExistence type="predicted"/>
<dbReference type="GO" id="GO:0006313">
    <property type="term" value="P:DNA transposition"/>
    <property type="evidence" value="ECO:0007669"/>
    <property type="project" value="InterPro"/>
</dbReference>
<organism evidence="1 2">
    <name type="scientific">Macellibacteroides fermentans</name>
    <dbReference type="NCBI Taxonomy" id="879969"/>
    <lineage>
        <taxon>Bacteria</taxon>
        <taxon>Pseudomonadati</taxon>
        <taxon>Bacteroidota</taxon>
        <taxon>Bacteroidia</taxon>
        <taxon>Bacteroidales</taxon>
        <taxon>Porphyromonadaceae</taxon>
        <taxon>Macellibacteroides</taxon>
    </lineage>
</organism>
<dbReference type="SUPFAM" id="SSF46689">
    <property type="entry name" value="Homeodomain-like"/>
    <property type="match status" value="1"/>
</dbReference>
<dbReference type="GO" id="GO:0003677">
    <property type="term" value="F:DNA binding"/>
    <property type="evidence" value="ECO:0007669"/>
    <property type="project" value="InterPro"/>
</dbReference>
<dbReference type="GO" id="GO:0004803">
    <property type="term" value="F:transposase activity"/>
    <property type="evidence" value="ECO:0007669"/>
    <property type="project" value="InterPro"/>
</dbReference>
<gene>
    <name evidence="1" type="ORF">F5613_000717</name>
</gene>
<evidence type="ECO:0000313" key="1">
    <source>
        <dbReference type="EMBL" id="NYI48672.1"/>
    </source>
</evidence>
<reference evidence="1 2" key="1">
    <citation type="submission" date="2020-07" db="EMBL/GenBank/DDBJ databases">
        <title>Genomic Encyclopedia of Type Strains, Phase IV (KMG-IV): sequencing the most valuable type-strain genomes for metagenomic binning, comparative biology and taxonomic classification.</title>
        <authorList>
            <person name="Goeker M."/>
        </authorList>
    </citation>
    <scope>NUCLEOTIDE SEQUENCE [LARGE SCALE GENOMIC DNA]</scope>
    <source>
        <strain evidence="1 2">DSM 23697</strain>
    </source>
</reference>
<dbReference type="AlphaFoldDB" id="A0A8E1ZWA8"/>
<dbReference type="InterPro" id="IPR009057">
    <property type="entry name" value="Homeodomain-like_sf"/>
</dbReference>